<dbReference type="Proteomes" id="UP000565711">
    <property type="component" value="Unassembled WGS sequence"/>
</dbReference>
<comment type="similarity">
    <text evidence="1">Belongs to the metallo-dependent hydrolases superfamily.</text>
</comment>
<dbReference type="Pfam" id="PF04909">
    <property type="entry name" value="Amidohydro_2"/>
    <property type="match status" value="1"/>
</dbReference>
<keyword evidence="4" id="KW-1185">Reference proteome</keyword>
<dbReference type="PANTHER" id="PTHR43569:SF2">
    <property type="entry name" value="AMIDOHYDROLASE-RELATED DOMAIN-CONTAINING PROTEIN"/>
    <property type="match status" value="1"/>
</dbReference>
<dbReference type="AlphaFoldDB" id="A0A846YAS4"/>
<protein>
    <submittedName>
        <fullName evidence="3">Amidohydrolase family protein</fullName>
    </submittedName>
</protein>
<evidence type="ECO:0000259" key="2">
    <source>
        <dbReference type="Pfam" id="PF04909"/>
    </source>
</evidence>
<evidence type="ECO:0000256" key="1">
    <source>
        <dbReference type="ARBA" id="ARBA00038310"/>
    </source>
</evidence>
<reference evidence="3 4" key="1">
    <citation type="submission" date="2020-04" db="EMBL/GenBank/DDBJ databases">
        <title>MicrobeNet Type strains.</title>
        <authorList>
            <person name="Nicholson A.C."/>
        </authorList>
    </citation>
    <scope>NUCLEOTIDE SEQUENCE [LARGE SCALE GENOMIC DNA]</scope>
    <source>
        <strain evidence="3 4">JCM 12354</strain>
    </source>
</reference>
<dbReference type="InterPro" id="IPR006680">
    <property type="entry name" value="Amidohydro-rel"/>
</dbReference>
<name>A0A846YAS4_9NOCA</name>
<dbReference type="SUPFAM" id="SSF51556">
    <property type="entry name" value="Metallo-dependent hydrolases"/>
    <property type="match status" value="1"/>
</dbReference>
<dbReference type="InterPro" id="IPR052350">
    <property type="entry name" value="Metallo-dep_Lactonases"/>
</dbReference>
<dbReference type="GO" id="GO:0016787">
    <property type="term" value="F:hydrolase activity"/>
    <property type="evidence" value="ECO:0007669"/>
    <property type="project" value="UniProtKB-KW"/>
</dbReference>
<proteinExistence type="inferred from homology"/>
<dbReference type="EMBL" id="JAAXOP010000027">
    <property type="protein sequence ID" value="NKY54298.1"/>
    <property type="molecule type" value="Genomic_DNA"/>
</dbReference>
<keyword evidence="3" id="KW-0378">Hydrolase</keyword>
<gene>
    <name evidence="3" type="ORF">HGA08_29355</name>
</gene>
<dbReference type="RefSeq" id="WP_084475478.1">
    <property type="nucleotide sequence ID" value="NZ_JAAXOP010000027.1"/>
</dbReference>
<dbReference type="Gene3D" id="3.20.20.140">
    <property type="entry name" value="Metal-dependent hydrolases"/>
    <property type="match status" value="1"/>
</dbReference>
<comment type="caution">
    <text evidence="3">The sequence shown here is derived from an EMBL/GenBank/DDBJ whole genome shotgun (WGS) entry which is preliminary data.</text>
</comment>
<evidence type="ECO:0000313" key="4">
    <source>
        <dbReference type="Proteomes" id="UP000565711"/>
    </source>
</evidence>
<sequence length="285" mass="31689">MVTGVVDAHMHLWQVSENDWYTALRPFAEQAGVHDLYADFLPADYRAAAGGLPVEKFVHVSATTAARAYLDEARWVDELADRDGLELVMIGSVDPGLDRDALLADLEQQASRARFRGIRVLSGLEPESGAAATVLSWLQRHGYVFDLVTGPEDMHRWLDVLAEHPQLPVVLEHTGWPSTTDNDGFRAWQEAIRHCAERPGSTCKVTGLGMTTTDLSVDVLRPWVETAIAEFGWDRVMFGSNMPIETVAGSYRQWIDTLAVLLGEASAAEQQSFYTDTAVRTYRIR</sequence>
<organism evidence="3 4">
    <name type="scientific">Nocardia vermiculata</name>
    <dbReference type="NCBI Taxonomy" id="257274"/>
    <lineage>
        <taxon>Bacteria</taxon>
        <taxon>Bacillati</taxon>
        <taxon>Actinomycetota</taxon>
        <taxon>Actinomycetes</taxon>
        <taxon>Mycobacteriales</taxon>
        <taxon>Nocardiaceae</taxon>
        <taxon>Nocardia</taxon>
    </lineage>
</organism>
<evidence type="ECO:0000313" key="3">
    <source>
        <dbReference type="EMBL" id="NKY54298.1"/>
    </source>
</evidence>
<accession>A0A846YAS4</accession>
<dbReference type="InterPro" id="IPR032466">
    <property type="entry name" value="Metal_Hydrolase"/>
</dbReference>
<dbReference type="PANTHER" id="PTHR43569">
    <property type="entry name" value="AMIDOHYDROLASE"/>
    <property type="match status" value="1"/>
</dbReference>
<feature type="domain" description="Amidohydrolase-related" evidence="2">
    <location>
        <begin position="6"/>
        <end position="284"/>
    </location>
</feature>